<name>A0A1Y6BZM6_9PROT</name>
<accession>A0A1Y6BZM6</accession>
<dbReference type="Gene3D" id="3.40.50.300">
    <property type="entry name" value="P-loop containing nucleotide triphosphate hydrolases"/>
    <property type="match status" value="1"/>
</dbReference>
<organism evidence="3 4">
    <name type="scientific">Tistlia consotensis USBA 355</name>
    <dbReference type="NCBI Taxonomy" id="560819"/>
    <lineage>
        <taxon>Bacteria</taxon>
        <taxon>Pseudomonadati</taxon>
        <taxon>Pseudomonadota</taxon>
        <taxon>Alphaproteobacteria</taxon>
        <taxon>Rhodospirillales</taxon>
        <taxon>Rhodovibrionaceae</taxon>
        <taxon>Tistlia</taxon>
    </lineage>
</organism>
<proteinExistence type="inferred from homology"/>
<dbReference type="Proteomes" id="UP000192917">
    <property type="component" value="Unassembled WGS sequence"/>
</dbReference>
<dbReference type="RefSeq" id="WP_159460214.1">
    <property type="nucleotide sequence ID" value="NZ_FWZX01000009.1"/>
</dbReference>
<dbReference type="PANTHER" id="PTHR30486:SF6">
    <property type="entry name" value="TYPE IV PILUS RETRACTATION ATPASE PILT"/>
    <property type="match status" value="1"/>
</dbReference>
<feature type="domain" description="Bacterial type II secretion system protein E" evidence="2">
    <location>
        <begin position="35"/>
        <end position="297"/>
    </location>
</feature>
<sequence>MTVAKSSAEAANPAVARLLAPLGRWLGAGDRVIEIQVNRPGEAWIEREVAADGRVTSRFERVPVPELTRQWAENLGHVLANVRSLPFSAERPSLAVLLPGDHRLQLVTGKYVASGVALSIRVHRNRRYELEAFGLEGEELERLRDLARRRGSIVVSGQTGTGKTAFLNALLREVPGEERIVTVEDVRELEVLQANNVALLVGRLATGGDLGYREMIDAVTRLRPDLVVGGELSVDSAAAYLRLLTLGHGGFMTTLHADSPLAALVAWRRNVELGSNSATGGPAVLQLLARALDAVVQLDRVRGERRVTEIAFRPAGGTLEVDWERLL</sequence>
<evidence type="ECO:0000313" key="3">
    <source>
        <dbReference type="EMBL" id="SMF28092.1"/>
    </source>
</evidence>
<dbReference type="InterPro" id="IPR001482">
    <property type="entry name" value="T2SS/T4SS_dom"/>
</dbReference>
<reference evidence="3 4" key="1">
    <citation type="submission" date="2017-04" db="EMBL/GenBank/DDBJ databases">
        <authorList>
            <person name="Afonso C.L."/>
            <person name="Miller P.J."/>
            <person name="Scott M.A."/>
            <person name="Spackman E."/>
            <person name="Goraichik I."/>
            <person name="Dimitrov K.M."/>
            <person name="Suarez D.L."/>
            <person name="Swayne D.E."/>
        </authorList>
    </citation>
    <scope>NUCLEOTIDE SEQUENCE [LARGE SCALE GENOMIC DNA]</scope>
    <source>
        <strain evidence="3 4">USBA 355</strain>
    </source>
</reference>
<dbReference type="AlphaFoldDB" id="A0A1Y6BZM6"/>
<dbReference type="PANTHER" id="PTHR30486">
    <property type="entry name" value="TWITCHING MOTILITY PROTEIN PILT"/>
    <property type="match status" value="1"/>
</dbReference>
<dbReference type="InterPro" id="IPR050921">
    <property type="entry name" value="T4SS_GSP_E_ATPase"/>
</dbReference>
<dbReference type="PROSITE" id="PS00675">
    <property type="entry name" value="SIGMA54_INTERACT_1"/>
    <property type="match status" value="1"/>
</dbReference>
<gene>
    <name evidence="3" type="ORF">SAMN05428998_109147</name>
</gene>
<keyword evidence="4" id="KW-1185">Reference proteome</keyword>
<evidence type="ECO:0000259" key="2">
    <source>
        <dbReference type="Pfam" id="PF00437"/>
    </source>
</evidence>
<dbReference type="InterPro" id="IPR025662">
    <property type="entry name" value="Sigma_54_int_dom_ATP-bd_1"/>
</dbReference>
<evidence type="ECO:0000313" key="4">
    <source>
        <dbReference type="Proteomes" id="UP000192917"/>
    </source>
</evidence>
<dbReference type="STRING" id="560819.SAMN05428998_109147"/>
<dbReference type="GO" id="GO:0016887">
    <property type="term" value="F:ATP hydrolysis activity"/>
    <property type="evidence" value="ECO:0007669"/>
    <property type="project" value="InterPro"/>
</dbReference>
<dbReference type="Pfam" id="PF00437">
    <property type="entry name" value="T2SSE"/>
    <property type="match status" value="1"/>
</dbReference>
<dbReference type="Gene3D" id="3.30.450.90">
    <property type="match status" value="1"/>
</dbReference>
<dbReference type="EMBL" id="FWZX01000009">
    <property type="protein sequence ID" value="SMF28092.1"/>
    <property type="molecule type" value="Genomic_DNA"/>
</dbReference>
<comment type="similarity">
    <text evidence="1">Belongs to the GSP E family.</text>
</comment>
<dbReference type="SUPFAM" id="SSF52540">
    <property type="entry name" value="P-loop containing nucleoside triphosphate hydrolases"/>
    <property type="match status" value="1"/>
</dbReference>
<protein>
    <submittedName>
        <fullName evidence="3">Pilus assembly protein CpaF/type IV secretion system protein VirB11</fullName>
    </submittedName>
</protein>
<dbReference type="InterPro" id="IPR027417">
    <property type="entry name" value="P-loop_NTPase"/>
</dbReference>
<evidence type="ECO:0000256" key="1">
    <source>
        <dbReference type="ARBA" id="ARBA00006611"/>
    </source>
</evidence>